<evidence type="ECO:0000256" key="16">
    <source>
        <dbReference type="ARBA" id="ARBA00023201"/>
    </source>
</evidence>
<evidence type="ECO:0000256" key="20">
    <source>
        <dbReference type="SAM" id="MobiDB-lite"/>
    </source>
</evidence>
<dbReference type="PROSITE" id="PS00390">
    <property type="entry name" value="ATPASE_NA_K_BETA_1"/>
    <property type="match status" value="1"/>
</dbReference>
<keyword evidence="8" id="KW-0630">Potassium</keyword>
<feature type="region of interest" description="Disordered" evidence="20">
    <location>
        <begin position="158"/>
        <end position="180"/>
    </location>
</feature>
<evidence type="ECO:0000256" key="15">
    <source>
        <dbReference type="ARBA" id="ARBA00023180"/>
    </source>
</evidence>
<dbReference type="GO" id="GO:0030007">
    <property type="term" value="P:intracellular potassium ion homeostasis"/>
    <property type="evidence" value="ECO:0007669"/>
    <property type="project" value="TreeGrafter"/>
</dbReference>
<dbReference type="PANTHER" id="PTHR11523:SF47">
    <property type="entry name" value="SODIUM_POTASSIUM-TRANSPORTING ATPASE SUBUNIT BETA-3"/>
    <property type="match status" value="1"/>
</dbReference>
<evidence type="ECO:0000256" key="11">
    <source>
        <dbReference type="ARBA" id="ARBA00023053"/>
    </source>
</evidence>
<keyword evidence="6" id="KW-0740">Sodium/potassium transport</keyword>
<dbReference type="STRING" id="38772.ENSGAGP00000034961"/>
<keyword evidence="15" id="KW-0325">Glycoprotein</keyword>
<evidence type="ECO:0000256" key="6">
    <source>
        <dbReference type="ARBA" id="ARBA00022607"/>
    </source>
</evidence>
<proteinExistence type="inferred from homology"/>
<dbReference type="GO" id="GO:0005890">
    <property type="term" value="C:sodium:potassium-exchanging ATPase complex"/>
    <property type="evidence" value="ECO:0007669"/>
    <property type="project" value="InterPro"/>
</dbReference>
<reference evidence="22" key="3">
    <citation type="submission" date="2025-09" db="UniProtKB">
        <authorList>
            <consortium name="Ensembl"/>
        </authorList>
    </citation>
    <scope>IDENTIFICATION</scope>
</reference>
<feature type="compositionally biased region" description="Low complexity" evidence="20">
    <location>
        <begin position="111"/>
        <end position="120"/>
    </location>
</feature>
<dbReference type="GO" id="GO:0036376">
    <property type="term" value="P:sodium ion export across plasma membrane"/>
    <property type="evidence" value="ECO:0007669"/>
    <property type="project" value="TreeGrafter"/>
</dbReference>
<keyword evidence="12" id="KW-0406">Ion transport</keyword>
<keyword evidence="7 21" id="KW-0812">Transmembrane</keyword>
<evidence type="ECO:0000256" key="5">
    <source>
        <dbReference type="ARBA" id="ARBA00022538"/>
    </source>
</evidence>
<evidence type="ECO:0000256" key="1">
    <source>
        <dbReference type="ARBA" id="ARBA00004401"/>
    </source>
</evidence>
<keyword evidence="16" id="KW-0739">Sodium transport</keyword>
<evidence type="ECO:0000256" key="7">
    <source>
        <dbReference type="ARBA" id="ARBA00022692"/>
    </source>
</evidence>
<feature type="transmembrane region" description="Helical" evidence="21">
    <location>
        <begin position="211"/>
        <end position="235"/>
    </location>
</feature>
<evidence type="ECO:0000313" key="23">
    <source>
        <dbReference type="Proteomes" id="UP000291020"/>
    </source>
</evidence>
<evidence type="ECO:0000256" key="10">
    <source>
        <dbReference type="ARBA" id="ARBA00022989"/>
    </source>
</evidence>
<reference evidence="22" key="2">
    <citation type="submission" date="2025-08" db="UniProtKB">
        <authorList>
            <consortium name="Ensembl"/>
        </authorList>
    </citation>
    <scope>IDENTIFICATION</scope>
</reference>
<dbReference type="Gene3D" id="2.60.40.1660">
    <property type="entry name" value="Na, k-atpase alpha subunit"/>
    <property type="match status" value="1"/>
</dbReference>
<reference evidence="23" key="1">
    <citation type="journal article" date="2017" name="PLoS ONE">
        <title>The Agassiz's desert tortoise genome provides a resource for the conservation of a threatened species.</title>
        <authorList>
            <person name="Tollis M."/>
            <person name="DeNardo D.F."/>
            <person name="Cornelius J.A."/>
            <person name="Dolby G.A."/>
            <person name="Edwards T."/>
            <person name="Henen B.T."/>
            <person name="Karl A.E."/>
            <person name="Murphy R.W."/>
            <person name="Kusumi K."/>
        </authorList>
    </citation>
    <scope>NUCLEOTIDE SEQUENCE [LARGE SCALE GENOMIC DNA]</scope>
</reference>
<organism evidence="22 23">
    <name type="scientific">Gopherus agassizii</name>
    <name type="common">Agassiz's desert tortoise</name>
    <dbReference type="NCBI Taxonomy" id="38772"/>
    <lineage>
        <taxon>Eukaryota</taxon>
        <taxon>Metazoa</taxon>
        <taxon>Chordata</taxon>
        <taxon>Craniata</taxon>
        <taxon>Vertebrata</taxon>
        <taxon>Euteleostomi</taxon>
        <taxon>Archelosauria</taxon>
        <taxon>Testudinata</taxon>
        <taxon>Testudines</taxon>
        <taxon>Cryptodira</taxon>
        <taxon>Durocryptodira</taxon>
        <taxon>Testudinoidea</taxon>
        <taxon>Testudinidae</taxon>
        <taxon>Gopherus</taxon>
    </lineage>
</organism>
<accession>A0A452J3Q5</accession>
<comment type="function">
    <text evidence="17">This is the non-catalytic component of the active enzyme, which catalyzes the hydrolysis of ATP coupled with the exchange of Na(+) and K(+) ions across the plasma membrane. The exact function of the beta-3 subunit is not known.</text>
</comment>
<dbReference type="FunFam" id="2.60.40.1660:FF:000005">
    <property type="entry name" value="Sodium/potassium-transporting ATPase subunit beta"/>
    <property type="match status" value="1"/>
</dbReference>
<protein>
    <recommendedName>
        <fullName evidence="18">Sodium/potassium-transporting ATPase subunit beta-3</fullName>
    </recommendedName>
    <alternativeName>
        <fullName evidence="19">Sodium/potassium-dependent ATPase subunit beta-3</fullName>
    </alternativeName>
</protein>
<dbReference type="InterPro" id="IPR038702">
    <property type="entry name" value="Na/K_ATPase_sub_beta_sf"/>
</dbReference>
<evidence type="ECO:0000256" key="9">
    <source>
        <dbReference type="ARBA" id="ARBA00022968"/>
    </source>
</evidence>
<evidence type="ECO:0000256" key="8">
    <source>
        <dbReference type="ARBA" id="ARBA00022958"/>
    </source>
</evidence>
<comment type="subcellular location">
    <subcellularLocation>
        <location evidence="1">Cell membrane</location>
        <topology evidence="1">Single-pass type II membrane protein</topology>
    </subcellularLocation>
</comment>
<dbReference type="PANTHER" id="PTHR11523">
    <property type="entry name" value="SODIUM/POTASSIUM-DEPENDENT ATPASE BETA SUBUNIT"/>
    <property type="match status" value="1"/>
</dbReference>
<feature type="region of interest" description="Disordered" evidence="20">
    <location>
        <begin position="79"/>
        <end position="133"/>
    </location>
</feature>
<name>A0A452J3Q5_9SAUR</name>
<comment type="similarity">
    <text evidence="2">Belongs to the X(+)/potassium ATPases subunit beta family.</text>
</comment>
<dbReference type="Ensembl" id="ENSGAGT00000039586.1">
    <property type="protein sequence ID" value="ENSGAGP00000034961.1"/>
    <property type="gene ID" value="ENSGAGG00000024853.1"/>
</dbReference>
<evidence type="ECO:0000256" key="21">
    <source>
        <dbReference type="SAM" id="Phobius"/>
    </source>
</evidence>
<keyword evidence="10 21" id="KW-1133">Transmembrane helix</keyword>
<evidence type="ECO:0000256" key="3">
    <source>
        <dbReference type="ARBA" id="ARBA00022448"/>
    </source>
</evidence>
<dbReference type="Pfam" id="PF00287">
    <property type="entry name" value="Na_K-ATPase"/>
    <property type="match status" value="1"/>
</dbReference>
<dbReference type="AlphaFoldDB" id="A0A452J3Q5"/>
<keyword evidence="11" id="KW-0915">Sodium</keyword>
<dbReference type="Proteomes" id="UP000291020">
    <property type="component" value="Unassembled WGS sequence"/>
</dbReference>
<evidence type="ECO:0000256" key="19">
    <source>
        <dbReference type="ARBA" id="ARBA00041459"/>
    </source>
</evidence>
<dbReference type="NCBIfam" id="TIGR01107">
    <property type="entry name" value="Na_K_ATPase_bet"/>
    <property type="match status" value="1"/>
</dbReference>
<dbReference type="PROSITE" id="PS00391">
    <property type="entry name" value="ATPASE_NA_K_BETA_2"/>
    <property type="match status" value="1"/>
</dbReference>
<dbReference type="GO" id="GO:0001671">
    <property type="term" value="F:ATPase activator activity"/>
    <property type="evidence" value="ECO:0007669"/>
    <property type="project" value="TreeGrafter"/>
</dbReference>
<evidence type="ECO:0000256" key="4">
    <source>
        <dbReference type="ARBA" id="ARBA00022475"/>
    </source>
</evidence>
<evidence type="ECO:0000256" key="14">
    <source>
        <dbReference type="ARBA" id="ARBA00023157"/>
    </source>
</evidence>
<evidence type="ECO:0000256" key="12">
    <source>
        <dbReference type="ARBA" id="ARBA00023065"/>
    </source>
</evidence>
<evidence type="ECO:0000256" key="18">
    <source>
        <dbReference type="ARBA" id="ARBA00041204"/>
    </source>
</evidence>
<dbReference type="GO" id="GO:1990573">
    <property type="term" value="P:potassium ion import across plasma membrane"/>
    <property type="evidence" value="ECO:0007669"/>
    <property type="project" value="TreeGrafter"/>
</dbReference>
<dbReference type="FunFam" id="1.20.5.170:FF:000068">
    <property type="entry name" value="Sodium/potassium-transporting ATPase subunit beta"/>
    <property type="match status" value="1"/>
</dbReference>
<keyword evidence="23" id="KW-1185">Reference proteome</keyword>
<keyword evidence="13 21" id="KW-0472">Membrane</keyword>
<evidence type="ECO:0000256" key="2">
    <source>
        <dbReference type="ARBA" id="ARBA00005876"/>
    </source>
</evidence>
<keyword evidence="4" id="KW-1003">Cell membrane</keyword>
<evidence type="ECO:0000256" key="13">
    <source>
        <dbReference type="ARBA" id="ARBA00023136"/>
    </source>
</evidence>
<dbReference type="GO" id="GO:0006883">
    <property type="term" value="P:intracellular sodium ion homeostasis"/>
    <property type="evidence" value="ECO:0007669"/>
    <property type="project" value="TreeGrafter"/>
</dbReference>
<evidence type="ECO:0000313" key="22">
    <source>
        <dbReference type="Ensembl" id="ENSGAGP00000034961.1"/>
    </source>
</evidence>
<dbReference type="InterPro" id="IPR000402">
    <property type="entry name" value="Na/K_ATPase_sub_beta"/>
</dbReference>
<sequence>MPQFENLMSNQFLFPFPRQACAWVSQPFPRSGSMGCVHALGQGKARQRLRSLRHVPSEQHHSRPRVALSGALGTPGLYGPARPSCYSPSGRQGAAGATSRQRGRGKGALTRGASPRPGSGRRSEELGCGRPARPLGRLAGGEEDCYLAARSRRYRSSAGSLCRPDTHSARPAAMSKEEKKPFSQTMAEWRQFVYNPRSGEFLGRTAQSWGLILLFYLVFYGFLAALFTFTMWVMLQTLSGDIPKYRDRISSPGLMISPKPVTALEFYFNKSDSKSYAEYVSTLKQFLKSYDDSKQSKNIACTAGKLFEQNEDRAVKQACQFNRTKLGSCSGVEDDTFGYAKGTPCVLVKMNRIIGLKPEGEPHIQCSPKEEGKVQITYFPDGGMIDLMYFPYYGKKLHADYLQPLVAVQLAINSSITKEDVTIECKIMGSPNLRNEDDRDKFLGRISFKVQMSE</sequence>
<feature type="region of interest" description="Disordered" evidence="20">
    <location>
        <begin position="54"/>
        <end position="73"/>
    </location>
</feature>
<keyword evidence="5" id="KW-0633">Potassium transport</keyword>
<keyword evidence="3" id="KW-0813">Transport</keyword>
<keyword evidence="9" id="KW-0735">Signal-anchor</keyword>
<keyword evidence="14" id="KW-1015">Disulfide bond</keyword>
<evidence type="ECO:0000256" key="17">
    <source>
        <dbReference type="ARBA" id="ARBA00037667"/>
    </source>
</evidence>